<dbReference type="Gene3D" id="3.40.50.300">
    <property type="entry name" value="P-loop containing nucleotide triphosphate hydrolases"/>
    <property type="match status" value="1"/>
</dbReference>
<dbReference type="KEGG" id="geh:HYN69_03465"/>
<dbReference type="SUPFAM" id="SSF52540">
    <property type="entry name" value="P-loop containing nucleoside triphosphate hydrolases"/>
    <property type="match status" value="1"/>
</dbReference>
<keyword evidence="2" id="KW-0813">Transport</keyword>
<dbReference type="SMART" id="SM00382">
    <property type="entry name" value="AAA"/>
    <property type="match status" value="1"/>
</dbReference>
<evidence type="ECO:0000256" key="4">
    <source>
        <dbReference type="ARBA" id="ARBA00022741"/>
    </source>
</evidence>
<dbReference type="SUPFAM" id="SSF50331">
    <property type="entry name" value="MOP-like"/>
    <property type="match status" value="1"/>
</dbReference>
<dbReference type="InterPro" id="IPR003593">
    <property type="entry name" value="AAA+_ATPase"/>
</dbReference>
<evidence type="ECO:0000259" key="7">
    <source>
        <dbReference type="PROSITE" id="PS50893"/>
    </source>
</evidence>
<accession>A0A2S0UIP7</accession>
<gene>
    <name evidence="8" type="ORF">HYN69_03465</name>
</gene>
<dbReference type="EMBL" id="CP028918">
    <property type="protein sequence ID" value="AWB47686.1"/>
    <property type="molecule type" value="Genomic_DNA"/>
</dbReference>
<evidence type="ECO:0000256" key="1">
    <source>
        <dbReference type="ARBA" id="ARBA00005417"/>
    </source>
</evidence>
<evidence type="ECO:0000256" key="2">
    <source>
        <dbReference type="ARBA" id="ARBA00022448"/>
    </source>
</evidence>
<dbReference type="AlphaFoldDB" id="A0A2S0UIP7"/>
<dbReference type="GO" id="GO:0015408">
    <property type="term" value="F:ABC-type ferric iron transporter activity"/>
    <property type="evidence" value="ECO:0007669"/>
    <property type="project" value="InterPro"/>
</dbReference>
<dbReference type="InterPro" id="IPR047641">
    <property type="entry name" value="ABC_transpr_MalK/UgpC-like"/>
</dbReference>
<dbReference type="InterPro" id="IPR008995">
    <property type="entry name" value="Mo/tungstate-bd_C_term_dom"/>
</dbReference>
<dbReference type="InterPro" id="IPR012340">
    <property type="entry name" value="NA-bd_OB-fold"/>
</dbReference>
<dbReference type="RefSeq" id="WP_108434511.1">
    <property type="nucleotide sequence ID" value="NZ_CP028918.1"/>
</dbReference>
<sequence length="362" mass="39052">MALELHSVGRTVKGQVHIHPTTLTLEKGTMNVLLGPTLSGKTSLMRLMAGLDVPTGGRILWHGADVTGQRVQDRKVAMVYQQFINYPAMSVYDNIASPMRLMGKSKAEVDRAVRETAEMLKLTPMLGRKPLELSGGQQQRCALARALVKGAGLVLLDEPLANLDYKLREELRAEIPRIFEESGAIFVYATTEPEEALLLGGNTATLWEGRVTQFGPTPHVYRHPADATTARVFSDPPMNFTPCVKQGGRIDFGGSASAPATGLLATLPDGRYTAGFRANHLHLNAQFGTAVEFPCTLGVTEITGSETFLHLMHGTEKWVALVHGVHDLAGGKQISLFLDPAHAYIFDASGRLAAPASYATAA</sequence>
<evidence type="ECO:0000256" key="3">
    <source>
        <dbReference type="ARBA" id="ARBA00022475"/>
    </source>
</evidence>
<keyword evidence="4" id="KW-0547">Nucleotide-binding</keyword>
<protein>
    <submittedName>
        <fullName evidence="8">ABC transporter ATP-binding protein</fullName>
    </submittedName>
</protein>
<dbReference type="InterPro" id="IPR015853">
    <property type="entry name" value="ABC_transpr_FbpC"/>
</dbReference>
<dbReference type="PANTHER" id="PTHR43875:SF14">
    <property type="entry name" value="ABC TRANSPORTER ATP-BINDING PROTEIN"/>
    <property type="match status" value="1"/>
</dbReference>
<proteinExistence type="inferred from homology"/>
<reference evidence="8 9" key="1">
    <citation type="submission" date="2018-04" db="EMBL/GenBank/DDBJ databases">
        <title>Genome sequencing of Gemmobacter.</title>
        <authorList>
            <person name="Yi H."/>
            <person name="Baek M.-G."/>
        </authorList>
    </citation>
    <scope>NUCLEOTIDE SEQUENCE [LARGE SCALE GENOMIC DNA]</scope>
    <source>
        <strain evidence="8 9">HYN0069</strain>
    </source>
</reference>
<dbReference type="GO" id="GO:0055052">
    <property type="term" value="C:ATP-binding cassette (ABC) transporter complex, substrate-binding subunit-containing"/>
    <property type="evidence" value="ECO:0007669"/>
    <property type="project" value="TreeGrafter"/>
</dbReference>
<dbReference type="PANTHER" id="PTHR43875">
    <property type="entry name" value="MALTODEXTRIN IMPORT ATP-BINDING PROTEIN MSMX"/>
    <property type="match status" value="1"/>
</dbReference>
<name>A0A2S0UIP7_9RHOB</name>
<dbReference type="Gene3D" id="2.40.50.140">
    <property type="entry name" value="Nucleic acid-binding proteins"/>
    <property type="match status" value="1"/>
</dbReference>
<feature type="domain" description="ABC transporter" evidence="7">
    <location>
        <begin position="3"/>
        <end position="233"/>
    </location>
</feature>
<organism evidence="8 9">
    <name type="scientific">Paragemmobacter aquarius</name>
    <dbReference type="NCBI Taxonomy" id="2169400"/>
    <lineage>
        <taxon>Bacteria</taxon>
        <taxon>Pseudomonadati</taxon>
        <taxon>Pseudomonadota</taxon>
        <taxon>Alphaproteobacteria</taxon>
        <taxon>Rhodobacterales</taxon>
        <taxon>Paracoccaceae</taxon>
        <taxon>Paragemmobacter</taxon>
    </lineage>
</organism>
<dbReference type="GO" id="GO:0005524">
    <property type="term" value="F:ATP binding"/>
    <property type="evidence" value="ECO:0007669"/>
    <property type="project" value="UniProtKB-KW"/>
</dbReference>
<keyword evidence="3" id="KW-1003">Cell membrane</keyword>
<dbReference type="InterPro" id="IPR027417">
    <property type="entry name" value="P-loop_NTPase"/>
</dbReference>
<dbReference type="PROSITE" id="PS50893">
    <property type="entry name" value="ABC_TRANSPORTER_2"/>
    <property type="match status" value="1"/>
</dbReference>
<comment type="similarity">
    <text evidence="1">Belongs to the ABC transporter superfamily.</text>
</comment>
<evidence type="ECO:0000256" key="6">
    <source>
        <dbReference type="ARBA" id="ARBA00023136"/>
    </source>
</evidence>
<dbReference type="Pfam" id="PF00005">
    <property type="entry name" value="ABC_tran"/>
    <property type="match status" value="1"/>
</dbReference>
<keyword evidence="6" id="KW-0472">Membrane</keyword>
<evidence type="ECO:0000256" key="5">
    <source>
        <dbReference type="ARBA" id="ARBA00022840"/>
    </source>
</evidence>
<dbReference type="GO" id="GO:0016887">
    <property type="term" value="F:ATP hydrolysis activity"/>
    <property type="evidence" value="ECO:0007669"/>
    <property type="project" value="InterPro"/>
</dbReference>
<dbReference type="Proteomes" id="UP000244496">
    <property type="component" value="Chromosome"/>
</dbReference>
<evidence type="ECO:0000313" key="8">
    <source>
        <dbReference type="EMBL" id="AWB47686.1"/>
    </source>
</evidence>
<dbReference type="InterPro" id="IPR003439">
    <property type="entry name" value="ABC_transporter-like_ATP-bd"/>
</dbReference>
<dbReference type="OrthoDB" id="9802264at2"/>
<keyword evidence="9" id="KW-1185">Reference proteome</keyword>
<dbReference type="Gene3D" id="2.40.50.100">
    <property type="match status" value="1"/>
</dbReference>
<keyword evidence="5 8" id="KW-0067">ATP-binding</keyword>
<evidence type="ECO:0000313" key="9">
    <source>
        <dbReference type="Proteomes" id="UP000244496"/>
    </source>
</evidence>
<dbReference type="CDD" id="cd03259">
    <property type="entry name" value="ABC_Carb_Solutes_like"/>
    <property type="match status" value="1"/>
</dbReference>